<dbReference type="GO" id="GO:0008270">
    <property type="term" value="F:zinc ion binding"/>
    <property type="evidence" value="ECO:0007669"/>
    <property type="project" value="UniProtKB-KW"/>
</dbReference>
<evidence type="ECO:0000256" key="2">
    <source>
        <dbReference type="ARBA" id="ARBA00022771"/>
    </source>
</evidence>
<dbReference type="Gene3D" id="3.30.40.10">
    <property type="entry name" value="Zinc/RING finger domain, C3HC4 (zinc finger)"/>
    <property type="match status" value="1"/>
</dbReference>
<dbReference type="GO" id="GO:0061630">
    <property type="term" value="F:ubiquitin protein ligase activity"/>
    <property type="evidence" value="ECO:0007669"/>
    <property type="project" value="TreeGrafter"/>
</dbReference>
<keyword evidence="8" id="KW-1185">Reference proteome</keyword>
<dbReference type="PROSITE" id="PS50089">
    <property type="entry name" value="ZF_RING_2"/>
    <property type="match status" value="1"/>
</dbReference>
<dbReference type="AlphaFoldDB" id="A0AAN4ZPD1"/>
<keyword evidence="1" id="KW-0479">Metal-binding</keyword>
<dbReference type="GO" id="GO:0016567">
    <property type="term" value="P:protein ubiquitination"/>
    <property type="evidence" value="ECO:0007669"/>
    <property type="project" value="TreeGrafter"/>
</dbReference>
<evidence type="ECO:0000256" key="5">
    <source>
        <dbReference type="SAM" id="MobiDB-lite"/>
    </source>
</evidence>
<dbReference type="Pfam" id="PF13639">
    <property type="entry name" value="zf-RING_2"/>
    <property type="match status" value="1"/>
</dbReference>
<protein>
    <recommendedName>
        <fullName evidence="6">RING-type domain-containing protein</fullName>
    </recommendedName>
</protein>
<dbReference type="InterPro" id="IPR001841">
    <property type="entry name" value="Znf_RING"/>
</dbReference>
<evidence type="ECO:0000313" key="8">
    <source>
        <dbReference type="Proteomes" id="UP001328107"/>
    </source>
</evidence>
<reference evidence="8" key="1">
    <citation type="submission" date="2022-10" db="EMBL/GenBank/DDBJ databases">
        <title>Genome assembly of Pristionchus species.</title>
        <authorList>
            <person name="Yoshida K."/>
            <person name="Sommer R.J."/>
        </authorList>
    </citation>
    <scope>NUCLEOTIDE SEQUENCE [LARGE SCALE GENOMIC DNA]</scope>
    <source>
        <strain evidence="8">RS5460</strain>
    </source>
</reference>
<gene>
    <name evidence="7" type="ORF">PMAYCL1PPCAC_10890</name>
</gene>
<evidence type="ECO:0000256" key="3">
    <source>
        <dbReference type="ARBA" id="ARBA00022833"/>
    </source>
</evidence>
<organism evidence="7 8">
    <name type="scientific">Pristionchus mayeri</name>
    <dbReference type="NCBI Taxonomy" id="1317129"/>
    <lineage>
        <taxon>Eukaryota</taxon>
        <taxon>Metazoa</taxon>
        <taxon>Ecdysozoa</taxon>
        <taxon>Nematoda</taxon>
        <taxon>Chromadorea</taxon>
        <taxon>Rhabditida</taxon>
        <taxon>Rhabditina</taxon>
        <taxon>Diplogasteromorpha</taxon>
        <taxon>Diplogasteroidea</taxon>
        <taxon>Neodiplogasteridae</taxon>
        <taxon>Pristionchus</taxon>
    </lineage>
</organism>
<sequence>RVRRSRKNPPQEEEMPEVSESPGPSSATSRVAARGRKRAKKGRKPPAAPQQNKESPVCSICGDDLSTMRITKTKCKHIFHRTCLLRWLETRKRPLEQNCPYCRAHVNYIKDGNRHLKITEACGKPAAAISLVAAVSGEKYLYQYK</sequence>
<keyword evidence="3" id="KW-0862">Zinc</keyword>
<dbReference type="Proteomes" id="UP001328107">
    <property type="component" value="Unassembled WGS sequence"/>
</dbReference>
<dbReference type="SUPFAM" id="SSF57850">
    <property type="entry name" value="RING/U-box"/>
    <property type="match status" value="1"/>
</dbReference>
<feature type="non-terminal residue" evidence="7">
    <location>
        <position position="1"/>
    </location>
</feature>
<dbReference type="PANTHER" id="PTHR45969">
    <property type="entry name" value="RING ZINC FINGER PROTEIN-RELATED"/>
    <property type="match status" value="1"/>
</dbReference>
<evidence type="ECO:0000259" key="6">
    <source>
        <dbReference type="PROSITE" id="PS50089"/>
    </source>
</evidence>
<dbReference type="SMART" id="SM00184">
    <property type="entry name" value="RING"/>
    <property type="match status" value="1"/>
</dbReference>
<evidence type="ECO:0000256" key="4">
    <source>
        <dbReference type="PROSITE-ProRule" id="PRU00175"/>
    </source>
</evidence>
<feature type="compositionally biased region" description="Basic residues" evidence="5">
    <location>
        <begin position="33"/>
        <end position="44"/>
    </location>
</feature>
<feature type="region of interest" description="Disordered" evidence="5">
    <location>
        <begin position="1"/>
        <end position="57"/>
    </location>
</feature>
<accession>A0AAN4ZPD1</accession>
<evidence type="ECO:0000256" key="1">
    <source>
        <dbReference type="ARBA" id="ARBA00022723"/>
    </source>
</evidence>
<dbReference type="PANTHER" id="PTHR45969:SF69">
    <property type="entry name" value="FINGER DOMAIN PROTEIN, PUTATIVE (AFU_ORTHOLOGUE AFUA_3G12190)-RELATED"/>
    <property type="match status" value="1"/>
</dbReference>
<proteinExistence type="predicted"/>
<dbReference type="EMBL" id="BTRK01000003">
    <property type="protein sequence ID" value="GMR40695.1"/>
    <property type="molecule type" value="Genomic_DNA"/>
</dbReference>
<name>A0AAN4ZPD1_9BILA</name>
<keyword evidence="2 4" id="KW-0863">Zinc-finger</keyword>
<feature type="domain" description="RING-type" evidence="6">
    <location>
        <begin position="58"/>
        <end position="103"/>
    </location>
</feature>
<comment type="caution">
    <text evidence="7">The sequence shown here is derived from an EMBL/GenBank/DDBJ whole genome shotgun (WGS) entry which is preliminary data.</text>
</comment>
<dbReference type="InterPro" id="IPR013083">
    <property type="entry name" value="Znf_RING/FYVE/PHD"/>
</dbReference>
<evidence type="ECO:0000313" key="7">
    <source>
        <dbReference type="EMBL" id="GMR40695.1"/>
    </source>
</evidence>